<dbReference type="CDD" id="cd17574">
    <property type="entry name" value="REC_OmpR"/>
    <property type="match status" value="1"/>
</dbReference>
<feature type="domain" description="Response regulatory" evidence="8">
    <location>
        <begin position="13"/>
        <end position="126"/>
    </location>
</feature>
<dbReference type="InterPro" id="IPR011006">
    <property type="entry name" value="CheY-like_superfamily"/>
</dbReference>
<dbReference type="CDD" id="cd00383">
    <property type="entry name" value="trans_reg_C"/>
    <property type="match status" value="1"/>
</dbReference>
<dbReference type="Gene3D" id="6.10.250.690">
    <property type="match status" value="1"/>
</dbReference>
<evidence type="ECO:0000259" key="9">
    <source>
        <dbReference type="PROSITE" id="PS51755"/>
    </source>
</evidence>
<dbReference type="PROSITE" id="PS51755">
    <property type="entry name" value="OMPR_PHOB"/>
    <property type="match status" value="1"/>
</dbReference>
<reference evidence="11" key="1">
    <citation type="journal article" date="2019" name="Int. J. Syst. Evol. Microbiol.">
        <title>The Global Catalogue of Microorganisms (GCM) 10K type strain sequencing project: providing services to taxonomists for standard genome sequencing and annotation.</title>
        <authorList>
            <consortium name="The Broad Institute Genomics Platform"/>
            <consortium name="The Broad Institute Genome Sequencing Center for Infectious Disease"/>
            <person name="Wu L."/>
            <person name="Ma J."/>
        </authorList>
    </citation>
    <scope>NUCLEOTIDE SEQUENCE [LARGE SCALE GENOMIC DNA]</scope>
    <source>
        <strain evidence="11">CCUG 59189</strain>
    </source>
</reference>
<dbReference type="InterPro" id="IPR001867">
    <property type="entry name" value="OmpR/PhoB-type_DNA-bd"/>
</dbReference>
<evidence type="ECO:0000259" key="8">
    <source>
        <dbReference type="PROSITE" id="PS50110"/>
    </source>
</evidence>
<evidence type="ECO:0000256" key="6">
    <source>
        <dbReference type="PROSITE-ProRule" id="PRU00169"/>
    </source>
</evidence>
<keyword evidence="1 6" id="KW-0597">Phosphoprotein</keyword>
<dbReference type="Gene3D" id="3.40.50.2300">
    <property type="match status" value="1"/>
</dbReference>
<sequence>MAPQQPQEKDTATILVVEDDPQIARIVIDHLRREGYTCTWASTGLEGWQEFQDLSPDLAVVDIMLPEMDGFDLCRNIRLTSEVPLLLMSARQEDQAKVEGLELGADDYITKPFSLTELSARIRSHLRRYRRYHQGESADIANVWSYRGGLALDASHRRAALNDEELPLTAKEWSLLYLLASHPDRLFTKKELYEHVWEQVDTEGNNTVTVHIKSLRSKLQENSREPMFIQTVWGSGYRFIGERLT</sequence>
<keyword evidence="11" id="KW-1185">Reference proteome</keyword>
<keyword evidence="5" id="KW-0804">Transcription</keyword>
<keyword evidence="4 7" id="KW-0238">DNA-binding</keyword>
<dbReference type="Proteomes" id="UP001597262">
    <property type="component" value="Unassembled WGS sequence"/>
</dbReference>
<proteinExistence type="predicted"/>
<comment type="caution">
    <text evidence="10">The sequence shown here is derived from an EMBL/GenBank/DDBJ whole genome shotgun (WGS) entry which is preliminary data.</text>
</comment>
<name>A0ABW3RRY4_9BACL</name>
<evidence type="ECO:0000256" key="7">
    <source>
        <dbReference type="PROSITE-ProRule" id="PRU01091"/>
    </source>
</evidence>
<evidence type="ECO:0000256" key="1">
    <source>
        <dbReference type="ARBA" id="ARBA00022553"/>
    </source>
</evidence>
<gene>
    <name evidence="10" type="ORF">ACFQ3W_02645</name>
</gene>
<evidence type="ECO:0000256" key="3">
    <source>
        <dbReference type="ARBA" id="ARBA00023015"/>
    </source>
</evidence>
<dbReference type="Pfam" id="PF00072">
    <property type="entry name" value="Response_reg"/>
    <property type="match status" value="1"/>
</dbReference>
<dbReference type="PANTHER" id="PTHR48111:SF2">
    <property type="entry name" value="RESPONSE REGULATOR SAER"/>
    <property type="match status" value="1"/>
</dbReference>
<evidence type="ECO:0000256" key="4">
    <source>
        <dbReference type="ARBA" id="ARBA00023125"/>
    </source>
</evidence>
<dbReference type="InterPro" id="IPR039420">
    <property type="entry name" value="WalR-like"/>
</dbReference>
<dbReference type="InterPro" id="IPR036388">
    <property type="entry name" value="WH-like_DNA-bd_sf"/>
</dbReference>
<keyword evidence="2" id="KW-0902">Two-component regulatory system</keyword>
<feature type="DNA-binding region" description="OmpR/PhoB-type" evidence="7">
    <location>
        <begin position="141"/>
        <end position="241"/>
    </location>
</feature>
<dbReference type="SMART" id="SM00448">
    <property type="entry name" value="REC"/>
    <property type="match status" value="1"/>
</dbReference>
<organism evidence="10 11">
    <name type="scientific">Paenibacillus puldeungensis</name>
    <dbReference type="NCBI Taxonomy" id="696536"/>
    <lineage>
        <taxon>Bacteria</taxon>
        <taxon>Bacillati</taxon>
        <taxon>Bacillota</taxon>
        <taxon>Bacilli</taxon>
        <taxon>Bacillales</taxon>
        <taxon>Paenibacillaceae</taxon>
        <taxon>Paenibacillus</taxon>
    </lineage>
</organism>
<feature type="modified residue" description="4-aspartylphosphate" evidence="6">
    <location>
        <position position="62"/>
    </location>
</feature>
<dbReference type="Pfam" id="PF00486">
    <property type="entry name" value="Trans_reg_C"/>
    <property type="match status" value="1"/>
</dbReference>
<feature type="domain" description="OmpR/PhoB-type" evidence="9">
    <location>
        <begin position="141"/>
        <end position="241"/>
    </location>
</feature>
<dbReference type="InterPro" id="IPR001789">
    <property type="entry name" value="Sig_transdc_resp-reg_receiver"/>
</dbReference>
<evidence type="ECO:0000256" key="2">
    <source>
        <dbReference type="ARBA" id="ARBA00023012"/>
    </source>
</evidence>
<evidence type="ECO:0000313" key="11">
    <source>
        <dbReference type="Proteomes" id="UP001597262"/>
    </source>
</evidence>
<accession>A0ABW3RRY4</accession>
<dbReference type="PANTHER" id="PTHR48111">
    <property type="entry name" value="REGULATOR OF RPOS"/>
    <property type="match status" value="1"/>
</dbReference>
<protein>
    <submittedName>
        <fullName evidence="10">Response regulator transcription factor</fullName>
    </submittedName>
</protein>
<dbReference type="SMART" id="SM00862">
    <property type="entry name" value="Trans_reg_C"/>
    <property type="match status" value="1"/>
</dbReference>
<keyword evidence="3" id="KW-0805">Transcription regulation</keyword>
<dbReference type="PROSITE" id="PS50110">
    <property type="entry name" value="RESPONSE_REGULATORY"/>
    <property type="match status" value="1"/>
</dbReference>
<dbReference type="SUPFAM" id="SSF52172">
    <property type="entry name" value="CheY-like"/>
    <property type="match status" value="1"/>
</dbReference>
<evidence type="ECO:0000313" key="10">
    <source>
        <dbReference type="EMBL" id="MFD1175206.1"/>
    </source>
</evidence>
<dbReference type="EMBL" id="JBHTLM010000001">
    <property type="protein sequence ID" value="MFD1175206.1"/>
    <property type="molecule type" value="Genomic_DNA"/>
</dbReference>
<evidence type="ECO:0000256" key="5">
    <source>
        <dbReference type="ARBA" id="ARBA00023163"/>
    </source>
</evidence>
<dbReference type="RefSeq" id="WP_379316289.1">
    <property type="nucleotide sequence ID" value="NZ_JBHTLM010000001.1"/>
</dbReference>
<dbReference type="Gene3D" id="1.10.10.10">
    <property type="entry name" value="Winged helix-like DNA-binding domain superfamily/Winged helix DNA-binding domain"/>
    <property type="match status" value="1"/>
</dbReference>